<organism evidence="1 2">
    <name type="scientific">Xenorhabdus budapestensis</name>
    <dbReference type="NCBI Taxonomy" id="290110"/>
    <lineage>
        <taxon>Bacteria</taxon>
        <taxon>Pseudomonadati</taxon>
        <taxon>Pseudomonadota</taxon>
        <taxon>Gammaproteobacteria</taxon>
        <taxon>Enterobacterales</taxon>
        <taxon>Morganellaceae</taxon>
        <taxon>Xenorhabdus</taxon>
    </lineage>
</organism>
<dbReference type="OrthoDB" id="5986966at2"/>
<reference evidence="1 2" key="1">
    <citation type="journal article" date="2017" name="Nat. Microbiol.">
        <title>Natural product diversity associated with the nematode symbionts Photorhabdus and Xenorhabdus.</title>
        <authorList>
            <person name="Tobias N.J."/>
            <person name="Wolff H."/>
            <person name="Djahanschiri B."/>
            <person name="Grundmann F."/>
            <person name="Kronenwerth M."/>
            <person name="Shi Y.M."/>
            <person name="Simonyi S."/>
            <person name="Grun P."/>
            <person name="Shapiro-Ilan D."/>
            <person name="Pidot S.J."/>
            <person name="Stinear T.P."/>
            <person name="Ebersberger I."/>
            <person name="Bode H.B."/>
        </authorList>
    </citation>
    <scope>NUCLEOTIDE SEQUENCE [LARGE SCALE GENOMIC DNA]</scope>
    <source>
        <strain evidence="1 2">DSM 16342</strain>
    </source>
</reference>
<comment type="caution">
    <text evidence="1">The sequence shown here is derived from an EMBL/GenBank/DDBJ whole genome shotgun (WGS) entry which is preliminary data.</text>
</comment>
<accession>A0A2D0IPJ5</accession>
<dbReference type="RefSeq" id="WP_099137290.1">
    <property type="nucleotide sequence ID" value="NZ_CAWNNJ010000101.1"/>
</dbReference>
<dbReference type="Gene3D" id="1.10.238.160">
    <property type="match status" value="1"/>
</dbReference>
<dbReference type="EMBL" id="NIBS01000033">
    <property type="protein sequence ID" value="PHM23740.1"/>
    <property type="molecule type" value="Genomic_DNA"/>
</dbReference>
<evidence type="ECO:0000313" key="1">
    <source>
        <dbReference type="EMBL" id="PHM23740.1"/>
    </source>
</evidence>
<name>A0A2D0IPJ5_XENBU</name>
<dbReference type="AlphaFoldDB" id="A0A2D0IPJ5"/>
<gene>
    <name evidence="1" type="primary">torI</name>
    <name evidence="1" type="ORF">Xbud_03511</name>
</gene>
<proteinExistence type="predicted"/>
<dbReference type="Proteomes" id="UP000225833">
    <property type="component" value="Unassembled WGS sequence"/>
</dbReference>
<protein>
    <submittedName>
        <fullName evidence="1">Response regulator inhibitor for tor operon</fullName>
    </submittedName>
</protein>
<evidence type="ECO:0000313" key="2">
    <source>
        <dbReference type="Proteomes" id="UP000225833"/>
    </source>
</evidence>
<sequence>MEPINDESLIDMKYMTRDTGFTAKYFYSQIKKGKLPKPQKFGNHSRWKYREYKKWKSLFFES</sequence>